<dbReference type="GO" id="GO:0030288">
    <property type="term" value="C:outer membrane-bounded periplasmic space"/>
    <property type="evidence" value="ECO:0007669"/>
    <property type="project" value="TreeGrafter"/>
</dbReference>
<proteinExistence type="inferred from homology"/>
<dbReference type="SUPFAM" id="SSF53807">
    <property type="entry name" value="Helical backbone' metal receptor"/>
    <property type="match status" value="1"/>
</dbReference>
<keyword evidence="7" id="KW-1185">Reference proteome</keyword>
<gene>
    <name evidence="6" type="ORF">BKP45_01305</name>
</gene>
<dbReference type="EMBL" id="MLQS01000001">
    <property type="protein sequence ID" value="OIJ21440.1"/>
    <property type="molecule type" value="Genomic_DNA"/>
</dbReference>
<protein>
    <recommendedName>
        <fullName evidence="5">Fe/B12 periplasmic-binding domain-containing protein</fullName>
    </recommendedName>
</protein>
<keyword evidence="3" id="KW-0813">Transport</keyword>
<evidence type="ECO:0000313" key="7">
    <source>
        <dbReference type="Proteomes" id="UP000180057"/>
    </source>
</evidence>
<evidence type="ECO:0000259" key="5">
    <source>
        <dbReference type="Pfam" id="PF01497"/>
    </source>
</evidence>
<dbReference type="PANTHER" id="PTHR30532:SF28">
    <property type="entry name" value="PETROBACTIN-BINDING PROTEIN YCLQ"/>
    <property type="match status" value="1"/>
</dbReference>
<name>A0A1S2MA54_9BACI</name>
<keyword evidence="4" id="KW-0732">Signal</keyword>
<dbReference type="InterPro" id="IPR051313">
    <property type="entry name" value="Bact_iron-sidero_bind"/>
</dbReference>
<sequence length="111" mass="12387">MDEGTPPLIEVQLYFYERVSGICAYGPGSRFGILHEVFGFTPVDEPIEVSTHGMNVSYEYTLEKDPEYLFGVDRGAAVTGGEAAAKQTIENELTEKTRAYQEDKIVYLDPN</sequence>
<comment type="subcellular location">
    <subcellularLocation>
        <location evidence="1">Cell membrane</location>
        <topology evidence="1">Lipid-anchor</topology>
    </subcellularLocation>
</comment>
<dbReference type="STRING" id="472963.BKP45_01305"/>
<dbReference type="Proteomes" id="UP000180057">
    <property type="component" value="Unassembled WGS sequence"/>
</dbReference>
<dbReference type="GO" id="GO:0005886">
    <property type="term" value="C:plasma membrane"/>
    <property type="evidence" value="ECO:0007669"/>
    <property type="project" value="UniProtKB-SubCell"/>
</dbReference>
<dbReference type="GO" id="GO:1901678">
    <property type="term" value="P:iron coordination entity transport"/>
    <property type="evidence" value="ECO:0007669"/>
    <property type="project" value="UniProtKB-ARBA"/>
</dbReference>
<evidence type="ECO:0000313" key="6">
    <source>
        <dbReference type="EMBL" id="OIJ21440.1"/>
    </source>
</evidence>
<evidence type="ECO:0000256" key="1">
    <source>
        <dbReference type="ARBA" id="ARBA00004193"/>
    </source>
</evidence>
<dbReference type="InterPro" id="IPR002491">
    <property type="entry name" value="ABC_transptr_periplasmic_BD"/>
</dbReference>
<comment type="caution">
    <text evidence="6">The sequence shown here is derived from an EMBL/GenBank/DDBJ whole genome shotgun (WGS) entry which is preliminary data.</text>
</comment>
<organism evidence="6 7">
    <name type="scientific">Anaerobacillus alkalidiazotrophicus</name>
    <dbReference type="NCBI Taxonomy" id="472963"/>
    <lineage>
        <taxon>Bacteria</taxon>
        <taxon>Bacillati</taxon>
        <taxon>Bacillota</taxon>
        <taxon>Bacilli</taxon>
        <taxon>Bacillales</taxon>
        <taxon>Bacillaceae</taxon>
        <taxon>Anaerobacillus</taxon>
    </lineage>
</organism>
<dbReference type="AlphaFoldDB" id="A0A1S2MA54"/>
<feature type="domain" description="Fe/B12 periplasmic-binding" evidence="5">
    <location>
        <begin position="20"/>
        <end position="110"/>
    </location>
</feature>
<evidence type="ECO:0000256" key="2">
    <source>
        <dbReference type="ARBA" id="ARBA00008814"/>
    </source>
</evidence>
<reference evidence="6 7" key="1">
    <citation type="submission" date="2016-10" db="EMBL/GenBank/DDBJ databases">
        <title>Draft genome sequences of four alkaliphilic bacteria belonging to the Anaerobacillus genus.</title>
        <authorList>
            <person name="Bassil N.M."/>
            <person name="Lloyd J.R."/>
        </authorList>
    </citation>
    <scope>NUCLEOTIDE SEQUENCE [LARGE SCALE GENOMIC DNA]</scope>
    <source>
        <strain evidence="6 7">DSM 22531</strain>
    </source>
</reference>
<accession>A0A1S2MA54</accession>
<evidence type="ECO:0000256" key="3">
    <source>
        <dbReference type="ARBA" id="ARBA00022448"/>
    </source>
</evidence>
<dbReference type="PANTHER" id="PTHR30532">
    <property type="entry name" value="IRON III DICITRATE-BINDING PERIPLASMIC PROTEIN"/>
    <property type="match status" value="1"/>
</dbReference>
<dbReference type="Gene3D" id="3.40.50.1980">
    <property type="entry name" value="Nitrogenase molybdenum iron protein domain"/>
    <property type="match status" value="1"/>
</dbReference>
<comment type="similarity">
    <text evidence="2">Belongs to the bacterial solute-binding protein 8 family.</text>
</comment>
<dbReference type="Pfam" id="PF01497">
    <property type="entry name" value="Peripla_BP_2"/>
    <property type="match status" value="1"/>
</dbReference>
<evidence type="ECO:0000256" key="4">
    <source>
        <dbReference type="ARBA" id="ARBA00022729"/>
    </source>
</evidence>